<name>A0A9P6ZW68_9AGAM</name>
<dbReference type="InterPro" id="IPR027417">
    <property type="entry name" value="P-loop_NTPase"/>
</dbReference>
<dbReference type="InterPro" id="IPR051055">
    <property type="entry name" value="PIF1_helicase"/>
</dbReference>
<evidence type="ECO:0008006" key="3">
    <source>
        <dbReference type="Google" id="ProtNLM"/>
    </source>
</evidence>
<dbReference type="PANTHER" id="PTHR47642:SF5">
    <property type="entry name" value="ATP-DEPENDENT DNA HELICASE"/>
    <property type="match status" value="1"/>
</dbReference>
<dbReference type="Proteomes" id="UP000714275">
    <property type="component" value="Unassembled WGS sequence"/>
</dbReference>
<dbReference type="PANTHER" id="PTHR47642">
    <property type="entry name" value="ATP-DEPENDENT DNA HELICASE"/>
    <property type="match status" value="1"/>
</dbReference>
<feature type="non-terminal residue" evidence="1">
    <location>
        <position position="78"/>
    </location>
</feature>
<evidence type="ECO:0000313" key="2">
    <source>
        <dbReference type="Proteomes" id="UP000714275"/>
    </source>
</evidence>
<gene>
    <name evidence="1" type="ORF">EV702DRAFT_954574</name>
</gene>
<feature type="non-terminal residue" evidence="1">
    <location>
        <position position="1"/>
    </location>
</feature>
<organism evidence="1 2">
    <name type="scientific">Suillus placidus</name>
    <dbReference type="NCBI Taxonomy" id="48579"/>
    <lineage>
        <taxon>Eukaryota</taxon>
        <taxon>Fungi</taxon>
        <taxon>Dikarya</taxon>
        <taxon>Basidiomycota</taxon>
        <taxon>Agaricomycotina</taxon>
        <taxon>Agaricomycetes</taxon>
        <taxon>Agaricomycetidae</taxon>
        <taxon>Boletales</taxon>
        <taxon>Suillineae</taxon>
        <taxon>Suillaceae</taxon>
        <taxon>Suillus</taxon>
    </lineage>
</organism>
<proteinExistence type="predicted"/>
<comment type="caution">
    <text evidence="1">The sequence shown here is derived from an EMBL/GenBank/DDBJ whole genome shotgun (WGS) entry which is preliminary data.</text>
</comment>
<dbReference type="OrthoDB" id="432234at2759"/>
<sequence length="78" mass="8816">FPLVKFTRSEGPECILVMPNKFMLQIKGRVIACRLQPPLTLPWAMTIHKSQSLTLEKVVIDLDKAFTNSQAYIALSRA</sequence>
<keyword evidence="2" id="KW-1185">Reference proteome</keyword>
<dbReference type="EMBL" id="JABBWD010000018">
    <property type="protein sequence ID" value="KAG1777878.1"/>
    <property type="molecule type" value="Genomic_DNA"/>
</dbReference>
<dbReference type="Gene3D" id="3.40.50.300">
    <property type="entry name" value="P-loop containing nucleotide triphosphate hydrolases"/>
    <property type="match status" value="1"/>
</dbReference>
<evidence type="ECO:0000313" key="1">
    <source>
        <dbReference type="EMBL" id="KAG1777878.1"/>
    </source>
</evidence>
<protein>
    <recommendedName>
        <fullName evidence="3">ATP-dependent DNA helicase</fullName>
    </recommendedName>
</protein>
<reference evidence="1" key="1">
    <citation type="journal article" date="2020" name="New Phytol.">
        <title>Comparative genomics reveals dynamic genome evolution in host specialist ectomycorrhizal fungi.</title>
        <authorList>
            <person name="Lofgren L.A."/>
            <person name="Nguyen N.H."/>
            <person name="Vilgalys R."/>
            <person name="Ruytinx J."/>
            <person name="Liao H.L."/>
            <person name="Branco S."/>
            <person name="Kuo A."/>
            <person name="LaButti K."/>
            <person name="Lipzen A."/>
            <person name="Andreopoulos W."/>
            <person name="Pangilinan J."/>
            <person name="Riley R."/>
            <person name="Hundley H."/>
            <person name="Na H."/>
            <person name="Barry K."/>
            <person name="Grigoriev I.V."/>
            <person name="Stajich J.E."/>
            <person name="Kennedy P.G."/>
        </authorList>
    </citation>
    <scope>NUCLEOTIDE SEQUENCE</scope>
    <source>
        <strain evidence="1">DOB743</strain>
    </source>
</reference>
<dbReference type="CDD" id="cd18809">
    <property type="entry name" value="SF1_C_RecD"/>
    <property type="match status" value="1"/>
</dbReference>
<dbReference type="SUPFAM" id="SSF52540">
    <property type="entry name" value="P-loop containing nucleoside triphosphate hydrolases"/>
    <property type="match status" value="1"/>
</dbReference>
<accession>A0A9P6ZW68</accession>
<dbReference type="AlphaFoldDB" id="A0A9P6ZW68"/>